<accession>A0ABQ9GB19</accession>
<gene>
    <name evidence="2" type="ORF">PR048_028609</name>
</gene>
<proteinExistence type="predicted"/>
<reference evidence="2 3" key="1">
    <citation type="submission" date="2023-02" db="EMBL/GenBank/DDBJ databases">
        <title>LHISI_Scaffold_Assembly.</title>
        <authorList>
            <person name="Stuart O.P."/>
            <person name="Cleave R."/>
            <person name="Magrath M.J.L."/>
            <person name="Mikheyev A.S."/>
        </authorList>
    </citation>
    <scope>NUCLEOTIDE SEQUENCE [LARGE SCALE GENOMIC DNA]</scope>
    <source>
        <strain evidence="2">Daus_M_001</strain>
        <tissue evidence="2">Leg muscle</tissue>
    </source>
</reference>
<feature type="region of interest" description="Disordered" evidence="1">
    <location>
        <begin position="157"/>
        <end position="185"/>
    </location>
</feature>
<feature type="region of interest" description="Disordered" evidence="1">
    <location>
        <begin position="251"/>
        <end position="271"/>
    </location>
</feature>
<protein>
    <submittedName>
        <fullName evidence="2">Uncharacterized protein</fullName>
    </submittedName>
</protein>
<dbReference type="Proteomes" id="UP001159363">
    <property type="component" value="Chromosome 12"/>
</dbReference>
<evidence type="ECO:0000313" key="2">
    <source>
        <dbReference type="EMBL" id="KAJ8869617.1"/>
    </source>
</evidence>
<feature type="compositionally biased region" description="Polar residues" evidence="1">
    <location>
        <begin position="251"/>
        <end position="260"/>
    </location>
</feature>
<organism evidence="2 3">
    <name type="scientific">Dryococelus australis</name>
    <dbReference type="NCBI Taxonomy" id="614101"/>
    <lineage>
        <taxon>Eukaryota</taxon>
        <taxon>Metazoa</taxon>
        <taxon>Ecdysozoa</taxon>
        <taxon>Arthropoda</taxon>
        <taxon>Hexapoda</taxon>
        <taxon>Insecta</taxon>
        <taxon>Pterygota</taxon>
        <taxon>Neoptera</taxon>
        <taxon>Polyneoptera</taxon>
        <taxon>Phasmatodea</taxon>
        <taxon>Verophasmatodea</taxon>
        <taxon>Anareolatae</taxon>
        <taxon>Phasmatidae</taxon>
        <taxon>Eurycanthinae</taxon>
        <taxon>Dryococelus</taxon>
    </lineage>
</organism>
<evidence type="ECO:0000256" key="1">
    <source>
        <dbReference type="SAM" id="MobiDB-lite"/>
    </source>
</evidence>
<keyword evidence="3" id="KW-1185">Reference proteome</keyword>
<sequence>MRVIGARRSAGRKGRRKQEIPEKIRRATVSSSTIPKCKIREVILDLHERSKEARNQYQGVLMVREKEREISISYILEQITFTGNTTVSLPSARPCVHINESIFCSWKFYEQLLFLRDVCKHRKMKSDIHTSSEEHTSNDTVFSEPIEQDEVTEAASYEAGSLTEDPQEATTSLPPRRTGFNSRRGRPRIFARGNRAGRSAGILGDLLFPPHFVPAPRSIVTSVAPVGSEDLAAKSRPKIFTPSWKQILTKSRGLGQSDNAPHSVPADGGGSRDKCLELAEAVSLTFRARPRSTTSSVHSAATRHHRLLAPVAPTSYPIRDQMILVPNQDPIEFWSRQFRRCEMNFISISSPVLNSNGATVFCVDLRCDLGSSFEPRWCNRALGPASPREITIVYYVAEVAQWLARSPPATAIRTRTPAGSLPDFRMWGSCWTIWVPDGKPVIRRVLLRPGFTPHSRLFF</sequence>
<feature type="region of interest" description="Disordered" evidence="1">
    <location>
        <begin position="1"/>
        <end position="20"/>
    </location>
</feature>
<comment type="caution">
    <text evidence="2">The sequence shown here is derived from an EMBL/GenBank/DDBJ whole genome shotgun (WGS) entry which is preliminary data.</text>
</comment>
<evidence type="ECO:0000313" key="3">
    <source>
        <dbReference type="Proteomes" id="UP001159363"/>
    </source>
</evidence>
<name>A0ABQ9GB19_9NEOP</name>
<dbReference type="EMBL" id="JARBHB010000013">
    <property type="protein sequence ID" value="KAJ8869617.1"/>
    <property type="molecule type" value="Genomic_DNA"/>
</dbReference>